<keyword evidence="3" id="KW-0547">Nucleotide-binding</keyword>
<dbReference type="Pfam" id="PF00005">
    <property type="entry name" value="ABC_tran"/>
    <property type="match status" value="1"/>
</dbReference>
<keyword evidence="7" id="KW-0472">Membrane</keyword>
<keyword evidence="2" id="KW-1003">Cell membrane</keyword>
<dbReference type="GO" id="GO:0022857">
    <property type="term" value="F:transmembrane transporter activity"/>
    <property type="evidence" value="ECO:0007669"/>
    <property type="project" value="InterPro"/>
</dbReference>
<dbReference type="InterPro" id="IPR005895">
    <property type="entry name" value="ABC_transptr_haem_export_CcmA"/>
</dbReference>
<dbReference type="NCBIfam" id="TIGR01189">
    <property type="entry name" value="ccmA"/>
    <property type="match status" value="1"/>
</dbReference>
<dbReference type="Gene3D" id="3.40.50.300">
    <property type="entry name" value="P-loop containing nucleotide triphosphate hydrolases"/>
    <property type="match status" value="1"/>
</dbReference>
<dbReference type="PANTHER" id="PTHR43499">
    <property type="entry name" value="ABC TRANSPORTER I FAMILY MEMBER 1"/>
    <property type="match status" value="1"/>
</dbReference>
<dbReference type="RefSeq" id="WP_348944800.1">
    <property type="nucleotide sequence ID" value="NZ_CP157355.1"/>
</dbReference>
<evidence type="ECO:0000313" key="9">
    <source>
        <dbReference type="EMBL" id="XBM00448.1"/>
    </source>
</evidence>
<sequence length="223" mass="23667">MLQVQNLAAARGGRVLFSGLSFALLAGQCLHVQGANGVGKTSLLKILAGLSSSSSSSPAGHMSWQGKSYAEWGDDFGAQLHYLGHRDALKDTLSPLENLLIDARLHGVRLAENTVLQVLQQVGLASYADLPVRQLSQGQKRRATLARFLALPRPIWVMDEPWVGLDLAGQAELGAWIADHLNSGGIAILTSHQLLPEQIPGVSILTLQAPNAASSVPEAAWAC</sequence>
<dbReference type="InterPro" id="IPR003593">
    <property type="entry name" value="AAA+_ATPase"/>
</dbReference>
<dbReference type="SUPFAM" id="SSF52540">
    <property type="entry name" value="P-loop containing nucleoside triphosphate hydrolases"/>
    <property type="match status" value="1"/>
</dbReference>
<dbReference type="InterPro" id="IPR003439">
    <property type="entry name" value="ABC_transporter-like_ATP-bd"/>
</dbReference>
<accession>A0AAU7F9P9</accession>
<evidence type="ECO:0000256" key="6">
    <source>
        <dbReference type="ARBA" id="ARBA00022967"/>
    </source>
</evidence>
<evidence type="ECO:0000256" key="7">
    <source>
        <dbReference type="ARBA" id="ARBA00023136"/>
    </source>
</evidence>
<dbReference type="PROSITE" id="PS50893">
    <property type="entry name" value="ABC_TRANSPORTER_2"/>
    <property type="match status" value="1"/>
</dbReference>
<evidence type="ECO:0000256" key="2">
    <source>
        <dbReference type="ARBA" id="ARBA00022475"/>
    </source>
</evidence>
<evidence type="ECO:0000256" key="3">
    <source>
        <dbReference type="ARBA" id="ARBA00022741"/>
    </source>
</evidence>
<keyword evidence="6" id="KW-1278">Translocase</keyword>
<dbReference type="NCBIfam" id="NF010061">
    <property type="entry name" value="PRK13538.1"/>
    <property type="match status" value="1"/>
</dbReference>
<dbReference type="PANTHER" id="PTHR43499:SF1">
    <property type="entry name" value="ABC TRANSPORTER I FAMILY MEMBER 1"/>
    <property type="match status" value="1"/>
</dbReference>
<dbReference type="AlphaFoldDB" id="A0AAU7F9P9"/>
<dbReference type="EMBL" id="CP157355">
    <property type="protein sequence ID" value="XBM00448.1"/>
    <property type="molecule type" value="Genomic_DNA"/>
</dbReference>
<dbReference type="GO" id="GO:0005524">
    <property type="term" value="F:ATP binding"/>
    <property type="evidence" value="ECO:0007669"/>
    <property type="project" value="UniProtKB-KW"/>
</dbReference>
<gene>
    <name evidence="9" type="primary">ccmA</name>
    <name evidence="9" type="ORF">ABHF33_15520</name>
</gene>
<reference evidence="9" key="1">
    <citation type="submission" date="2024-05" db="EMBL/GenBank/DDBJ databases">
        <authorList>
            <person name="Yang L."/>
            <person name="Pan L."/>
        </authorList>
    </citation>
    <scope>NUCLEOTIDE SEQUENCE</scope>
    <source>
        <strain evidence="9">FCG-7</strain>
    </source>
</reference>
<dbReference type="PROSITE" id="PS00211">
    <property type="entry name" value="ABC_TRANSPORTER_1"/>
    <property type="match status" value="1"/>
</dbReference>
<evidence type="ECO:0000256" key="5">
    <source>
        <dbReference type="ARBA" id="ARBA00022840"/>
    </source>
</evidence>
<evidence type="ECO:0000259" key="8">
    <source>
        <dbReference type="PROSITE" id="PS50893"/>
    </source>
</evidence>
<dbReference type="InterPro" id="IPR027417">
    <property type="entry name" value="P-loop_NTPase"/>
</dbReference>
<keyword evidence="5" id="KW-0067">ATP-binding</keyword>
<keyword evidence="4" id="KW-0201">Cytochrome c-type biogenesis</keyword>
<organism evidence="9">
    <name type="scientific">Chitinibacter mangrovi</name>
    <dbReference type="NCBI Taxonomy" id="3153927"/>
    <lineage>
        <taxon>Bacteria</taxon>
        <taxon>Pseudomonadati</taxon>
        <taxon>Pseudomonadota</taxon>
        <taxon>Betaproteobacteria</taxon>
        <taxon>Neisseriales</taxon>
        <taxon>Chitinibacteraceae</taxon>
        <taxon>Chitinibacter</taxon>
    </lineage>
</organism>
<name>A0AAU7F9P9_9NEIS</name>
<dbReference type="GO" id="GO:0017004">
    <property type="term" value="P:cytochrome complex assembly"/>
    <property type="evidence" value="ECO:0007669"/>
    <property type="project" value="UniProtKB-KW"/>
</dbReference>
<dbReference type="InterPro" id="IPR017871">
    <property type="entry name" value="ABC_transporter-like_CS"/>
</dbReference>
<dbReference type="KEGG" id="cmav:ABHF33_15520"/>
<keyword evidence="1" id="KW-0813">Transport</keyword>
<proteinExistence type="predicted"/>
<feature type="domain" description="ABC transporter" evidence="8">
    <location>
        <begin position="2"/>
        <end position="222"/>
    </location>
</feature>
<dbReference type="SMART" id="SM00382">
    <property type="entry name" value="AAA"/>
    <property type="match status" value="1"/>
</dbReference>
<protein>
    <submittedName>
        <fullName evidence="9">Cytochrome c biogenesis heme-transporting ATPase CcmA</fullName>
    </submittedName>
</protein>
<evidence type="ECO:0000256" key="4">
    <source>
        <dbReference type="ARBA" id="ARBA00022748"/>
    </source>
</evidence>
<evidence type="ECO:0000256" key="1">
    <source>
        <dbReference type="ARBA" id="ARBA00022448"/>
    </source>
</evidence>
<dbReference type="GO" id="GO:0016887">
    <property type="term" value="F:ATP hydrolysis activity"/>
    <property type="evidence" value="ECO:0007669"/>
    <property type="project" value="InterPro"/>
</dbReference>